<feature type="coiled-coil region" evidence="1">
    <location>
        <begin position="15"/>
        <end position="106"/>
    </location>
</feature>
<dbReference type="Proteomes" id="UP000887563">
    <property type="component" value="Unplaced"/>
</dbReference>
<name>A0A914LXW9_MELIC</name>
<reference evidence="3" key="1">
    <citation type="submission" date="2022-11" db="UniProtKB">
        <authorList>
            <consortium name="WormBaseParasite"/>
        </authorList>
    </citation>
    <scope>IDENTIFICATION</scope>
</reference>
<keyword evidence="2" id="KW-1185">Reference proteome</keyword>
<accession>A0A914LXW9</accession>
<protein>
    <submittedName>
        <fullName evidence="3">Uncharacterized protein</fullName>
    </submittedName>
</protein>
<proteinExistence type="predicted"/>
<dbReference type="AlphaFoldDB" id="A0A914LXW9"/>
<sequence>MAEEGLSTNSDWILIEKEKNDLINLQIKFIEEKEKNLNFEKNNILLENELRQMDKKIQKINLDHKNEIEEIKLNFQKLIDKRFQQLKNENDRKDEKTNSLEEEIKEPNDLFEIKIGDLFKLNNLNWDKYVDFVKIKKDI</sequence>
<evidence type="ECO:0000256" key="1">
    <source>
        <dbReference type="SAM" id="Coils"/>
    </source>
</evidence>
<evidence type="ECO:0000313" key="3">
    <source>
        <dbReference type="WBParaSite" id="Minc3s01023g19946"/>
    </source>
</evidence>
<dbReference type="WBParaSite" id="Minc3s01023g19946">
    <property type="protein sequence ID" value="Minc3s01023g19946"/>
    <property type="gene ID" value="Minc3s01023g19946"/>
</dbReference>
<evidence type="ECO:0000313" key="2">
    <source>
        <dbReference type="Proteomes" id="UP000887563"/>
    </source>
</evidence>
<keyword evidence="1" id="KW-0175">Coiled coil</keyword>
<organism evidence="2 3">
    <name type="scientific">Meloidogyne incognita</name>
    <name type="common">Southern root-knot nematode worm</name>
    <name type="synonym">Oxyuris incognita</name>
    <dbReference type="NCBI Taxonomy" id="6306"/>
    <lineage>
        <taxon>Eukaryota</taxon>
        <taxon>Metazoa</taxon>
        <taxon>Ecdysozoa</taxon>
        <taxon>Nematoda</taxon>
        <taxon>Chromadorea</taxon>
        <taxon>Rhabditida</taxon>
        <taxon>Tylenchina</taxon>
        <taxon>Tylenchomorpha</taxon>
        <taxon>Tylenchoidea</taxon>
        <taxon>Meloidogynidae</taxon>
        <taxon>Meloidogyninae</taxon>
        <taxon>Meloidogyne</taxon>
        <taxon>Meloidogyne incognita group</taxon>
    </lineage>
</organism>